<dbReference type="InterPro" id="IPR050090">
    <property type="entry name" value="Tyrosine_recombinase_XerCD"/>
</dbReference>
<dbReference type="Proteomes" id="UP000184476">
    <property type="component" value="Unassembled WGS sequence"/>
</dbReference>
<evidence type="ECO:0000256" key="2">
    <source>
        <dbReference type="ARBA" id="ARBA00023125"/>
    </source>
</evidence>
<sequence>MIHQSFGSSIISRSSGVDEQTFPVARSIGKITLEKLKPLDIQRYYTRKLQHGRHDGSGGLSARSVLHHHRLLHKALEFAVKWQLIPKNPAKSVMPPKPRQKNINVLTKSQIHKVLHHMTNQTMYEIVYFAIQTGMRRSEIFGLRWQDVNFTTQTICIRYTLHYHKNIGYRLRETTKTKGSRRTLAISQSVMNLLQQIKQRQMKDKEKLGVAYSDLDLVFARPSGRPLDMNNISYDFSQLVKQLDVPYVHFHSLLHCHASLLYNSGAS</sequence>
<dbReference type="GO" id="GO:0003677">
    <property type="term" value="F:DNA binding"/>
    <property type="evidence" value="ECO:0007669"/>
    <property type="project" value="UniProtKB-KW"/>
</dbReference>
<accession>A0A1M4YBY9</accession>
<organism evidence="5 6">
    <name type="scientific">Seinonella peptonophila</name>
    <dbReference type="NCBI Taxonomy" id="112248"/>
    <lineage>
        <taxon>Bacteria</taxon>
        <taxon>Bacillati</taxon>
        <taxon>Bacillota</taxon>
        <taxon>Bacilli</taxon>
        <taxon>Bacillales</taxon>
        <taxon>Thermoactinomycetaceae</taxon>
        <taxon>Seinonella</taxon>
    </lineage>
</organism>
<keyword evidence="2" id="KW-0238">DNA-binding</keyword>
<dbReference type="AlphaFoldDB" id="A0A1M4YBY9"/>
<evidence type="ECO:0000256" key="1">
    <source>
        <dbReference type="ARBA" id="ARBA00008857"/>
    </source>
</evidence>
<dbReference type="Gene3D" id="1.10.443.10">
    <property type="entry name" value="Intergrase catalytic core"/>
    <property type="match status" value="1"/>
</dbReference>
<reference evidence="5 6" key="1">
    <citation type="submission" date="2016-11" db="EMBL/GenBank/DDBJ databases">
        <authorList>
            <person name="Jaros S."/>
            <person name="Januszkiewicz K."/>
            <person name="Wedrychowicz H."/>
        </authorList>
    </citation>
    <scope>NUCLEOTIDE SEQUENCE [LARGE SCALE GENOMIC DNA]</scope>
    <source>
        <strain evidence="5 6">DSM 44666</strain>
    </source>
</reference>
<dbReference type="GO" id="GO:0015074">
    <property type="term" value="P:DNA integration"/>
    <property type="evidence" value="ECO:0007669"/>
    <property type="project" value="InterPro"/>
</dbReference>
<dbReference type="InterPro" id="IPR010998">
    <property type="entry name" value="Integrase_recombinase_N"/>
</dbReference>
<dbReference type="PANTHER" id="PTHR30349:SF64">
    <property type="entry name" value="PROPHAGE INTEGRASE INTD-RELATED"/>
    <property type="match status" value="1"/>
</dbReference>
<dbReference type="GO" id="GO:0006310">
    <property type="term" value="P:DNA recombination"/>
    <property type="evidence" value="ECO:0007669"/>
    <property type="project" value="UniProtKB-KW"/>
</dbReference>
<dbReference type="InterPro" id="IPR011010">
    <property type="entry name" value="DNA_brk_join_enz"/>
</dbReference>
<evidence type="ECO:0000256" key="3">
    <source>
        <dbReference type="ARBA" id="ARBA00023172"/>
    </source>
</evidence>
<dbReference type="Pfam" id="PF00589">
    <property type="entry name" value="Phage_integrase"/>
    <property type="match status" value="1"/>
</dbReference>
<evidence type="ECO:0000313" key="5">
    <source>
        <dbReference type="EMBL" id="SHF03103.1"/>
    </source>
</evidence>
<dbReference type="STRING" id="112248.SAMN05444392_106149"/>
<gene>
    <name evidence="5" type="ORF">SAMN05444392_106149</name>
</gene>
<dbReference type="PANTHER" id="PTHR30349">
    <property type="entry name" value="PHAGE INTEGRASE-RELATED"/>
    <property type="match status" value="1"/>
</dbReference>
<dbReference type="CDD" id="cd01189">
    <property type="entry name" value="INT_ICEBs1_C_like"/>
    <property type="match status" value="1"/>
</dbReference>
<dbReference type="SUPFAM" id="SSF56349">
    <property type="entry name" value="DNA breaking-rejoining enzymes"/>
    <property type="match status" value="1"/>
</dbReference>
<dbReference type="InterPro" id="IPR002104">
    <property type="entry name" value="Integrase_catalytic"/>
</dbReference>
<dbReference type="EMBL" id="FQVL01000006">
    <property type="protein sequence ID" value="SHF03103.1"/>
    <property type="molecule type" value="Genomic_DNA"/>
</dbReference>
<proteinExistence type="inferred from homology"/>
<name>A0A1M4YBY9_9BACL</name>
<dbReference type="InterPro" id="IPR013762">
    <property type="entry name" value="Integrase-like_cat_sf"/>
</dbReference>
<keyword evidence="3" id="KW-0233">DNA recombination</keyword>
<comment type="similarity">
    <text evidence="1">Belongs to the 'phage' integrase family.</text>
</comment>
<dbReference type="PROSITE" id="PS51898">
    <property type="entry name" value="TYR_RECOMBINASE"/>
    <property type="match status" value="1"/>
</dbReference>
<keyword evidence="6" id="KW-1185">Reference proteome</keyword>
<evidence type="ECO:0000313" key="6">
    <source>
        <dbReference type="Proteomes" id="UP000184476"/>
    </source>
</evidence>
<evidence type="ECO:0000259" key="4">
    <source>
        <dbReference type="PROSITE" id="PS51898"/>
    </source>
</evidence>
<feature type="domain" description="Tyr recombinase" evidence="4">
    <location>
        <begin position="101"/>
        <end position="267"/>
    </location>
</feature>
<dbReference type="Gene3D" id="1.10.150.130">
    <property type="match status" value="1"/>
</dbReference>
<dbReference type="OrthoDB" id="9803188at2"/>
<dbReference type="RefSeq" id="WP_073154973.1">
    <property type="nucleotide sequence ID" value="NZ_FQVL01000006.1"/>
</dbReference>
<protein>
    <submittedName>
        <fullName evidence="5">Site-specific recombinase XerD</fullName>
    </submittedName>
</protein>